<name>A0A3E0U3T4_9GAMM</name>
<gene>
    <name evidence="1" type="ORF">DXX94_09050</name>
</gene>
<proteinExistence type="predicted"/>
<accession>A0A3E0U3T4</accession>
<comment type="caution">
    <text evidence="1">The sequence shown here is derived from an EMBL/GenBank/DDBJ whole genome shotgun (WGS) entry which is preliminary data.</text>
</comment>
<evidence type="ECO:0000313" key="2">
    <source>
        <dbReference type="Proteomes" id="UP000256899"/>
    </source>
</evidence>
<protein>
    <submittedName>
        <fullName evidence="1">Uncharacterized protein</fullName>
    </submittedName>
</protein>
<reference evidence="2" key="1">
    <citation type="submission" date="2018-08" db="EMBL/GenBank/DDBJ databases">
        <title>Thalassotalea euphylliae genome.</title>
        <authorList>
            <person name="Summers S."/>
            <person name="Rice S.A."/>
            <person name="Freckelton M.L."/>
            <person name="Nedved B.T."/>
            <person name="Hadfield M.G."/>
        </authorList>
    </citation>
    <scope>NUCLEOTIDE SEQUENCE [LARGE SCALE GENOMIC DNA]</scope>
    <source>
        <strain evidence="2">H3</strain>
    </source>
</reference>
<organism evidence="1 2">
    <name type="scientific">Thalassotalea euphylliae</name>
    <dbReference type="NCBI Taxonomy" id="1655234"/>
    <lineage>
        <taxon>Bacteria</taxon>
        <taxon>Pseudomonadati</taxon>
        <taxon>Pseudomonadota</taxon>
        <taxon>Gammaproteobacteria</taxon>
        <taxon>Alteromonadales</taxon>
        <taxon>Colwelliaceae</taxon>
        <taxon>Thalassotalea</taxon>
    </lineage>
</organism>
<dbReference type="EMBL" id="QUOT01000001">
    <property type="protein sequence ID" value="REL30855.1"/>
    <property type="molecule type" value="Genomic_DNA"/>
</dbReference>
<dbReference type="RefSeq" id="WP_116015315.1">
    <property type="nucleotide sequence ID" value="NZ_QUOT01000001.1"/>
</dbReference>
<evidence type="ECO:0000313" key="1">
    <source>
        <dbReference type="EMBL" id="REL30855.1"/>
    </source>
</evidence>
<dbReference type="AlphaFoldDB" id="A0A3E0U3T4"/>
<keyword evidence="2" id="KW-1185">Reference proteome</keyword>
<sequence length="576" mass="65384">MKISDIDGVLSDFIVTKIREVTPIWENDSLLAKYFSNSGFYLDKFDLCYLTSYAIKETNHFKNIAFNESDTEVFKSEKYGGVGVGKNLGGARCGNIGQFQIKGIGRNNLADKDAPSHHSNGTLSLLDATIETIYTNTLNALLPNGVVGVLGLVATGERNAYCEFSGTKPEFLTWGALLTREQSVRPAHFIRNSAITKENLDILQVDKHRTNEANRSLLSYFKDLDHIRAFLLNSFSKQIQQFAFARVAGIAHGAISASNLTLDGRWIDLNTADFVNSNQNNSISENAIPFYSEPHSIVDIYIELTHTLNKINKINLNTNEFISAYQYEFNLYFDSYSLWILGLPIQPNIEEKNNTIIGRYFAKHLYRNTRIIHSNTKLSALNNLKTEIIHCLIKEITSKTKSKNDELRAFVNAYKSVLSSKSEKFKARFSIEKRAYLILTLLLALKRTCFQFFFARARLTKIILKNTQTCNISAIPELIETVKEVSNWAFYNSNTKSILFSSKEIQINFDAIAQEFSISNKYDHSTQSFSCIIELIDYINSISDNSLYIAEYDFKPDLLIILTTICQLKTTLDYEL</sequence>
<dbReference type="Proteomes" id="UP000256899">
    <property type="component" value="Unassembled WGS sequence"/>
</dbReference>